<feature type="transmembrane region" description="Helical" evidence="6">
    <location>
        <begin position="639"/>
        <end position="657"/>
    </location>
</feature>
<feature type="transmembrane region" description="Helical" evidence="6">
    <location>
        <begin position="669"/>
        <end position="689"/>
    </location>
</feature>
<evidence type="ECO:0008006" key="9">
    <source>
        <dbReference type="Google" id="ProtNLM"/>
    </source>
</evidence>
<keyword evidence="3 6" id="KW-1133">Transmembrane helix</keyword>
<dbReference type="InterPro" id="IPR005828">
    <property type="entry name" value="MFS_sugar_transport-like"/>
</dbReference>
<keyword evidence="4 6" id="KW-0472">Membrane</keyword>
<evidence type="ECO:0000256" key="5">
    <source>
        <dbReference type="SAM" id="MobiDB-lite"/>
    </source>
</evidence>
<comment type="subcellular location">
    <subcellularLocation>
        <location evidence="1">Membrane</location>
    </subcellularLocation>
</comment>
<accession>A0AB34JT67</accession>
<evidence type="ECO:0000256" key="1">
    <source>
        <dbReference type="ARBA" id="ARBA00004370"/>
    </source>
</evidence>
<proteinExistence type="predicted"/>
<dbReference type="PANTHER" id="PTHR48021">
    <property type="match status" value="1"/>
</dbReference>
<evidence type="ECO:0000256" key="3">
    <source>
        <dbReference type="ARBA" id="ARBA00022989"/>
    </source>
</evidence>
<dbReference type="SUPFAM" id="SSF103473">
    <property type="entry name" value="MFS general substrate transporter"/>
    <property type="match status" value="1"/>
</dbReference>
<feature type="transmembrane region" description="Helical" evidence="6">
    <location>
        <begin position="427"/>
        <end position="448"/>
    </location>
</feature>
<feature type="compositionally biased region" description="Low complexity" evidence="5">
    <location>
        <begin position="1"/>
        <end position="17"/>
    </location>
</feature>
<dbReference type="GO" id="GO:0016020">
    <property type="term" value="C:membrane"/>
    <property type="evidence" value="ECO:0007669"/>
    <property type="project" value="UniProtKB-SubCell"/>
</dbReference>
<keyword evidence="8" id="KW-1185">Reference proteome</keyword>
<feature type="region of interest" description="Disordered" evidence="5">
    <location>
        <begin position="82"/>
        <end position="102"/>
    </location>
</feature>
<evidence type="ECO:0000256" key="4">
    <source>
        <dbReference type="ARBA" id="ARBA00023136"/>
    </source>
</evidence>
<feature type="compositionally biased region" description="Basic and acidic residues" evidence="5">
    <location>
        <begin position="29"/>
        <end position="38"/>
    </location>
</feature>
<name>A0AB34JT67_PRYPA</name>
<dbReference type="AlphaFoldDB" id="A0AB34JT67"/>
<gene>
    <name evidence="7" type="ORF">AB1Y20_019036</name>
</gene>
<evidence type="ECO:0000313" key="8">
    <source>
        <dbReference type="Proteomes" id="UP001515480"/>
    </source>
</evidence>
<feature type="transmembrane region" description="Helical" evidence="6">
    <location>
        <begin position="331"/>
        <end position="353"/>
    </location>
</feature>
<feature type="transmembrane region" description="Helical" evidence="6">
    <location>
        <begin position="307"/>
        <end position="324"/>
    </location>
</feature>
<dbReference type="InterPro" id="IPR036259">
    <property type="entry name" value="MFS_trans_sf"/>
</dbReference>
<dbReference type="Pfam" id="PF00083">
    <property type="entry name" value="Sugar_tr"/>
    <property type="match status" value="1"/>
</dbReference>
<feature type="transmembrane region" description="Helical" evidence="6">
    <location>
        <begin position="607"/>
        <end position="627"/>
    </location>
</feature>
<dbReference type="GO" id="GO:0022857">
    <property type="term" value="F:transmembrane transporter activity"/>
    <property type="evidence" value="ECO:0007669"/>
    <property type="project" value="InterPro"/>
</dbReference>
<evidence type="ECO:0000256" key="2">
    <source>
        <dbReference type="ARBA" id="ARBA00022692"/>
    </source>
</evidence>
<dbReference type="Gene3D" id="1.20.1250.20">
    <property type="entry name" value="MFS general substrate transporter like domains"/>
    <property type="match status" value="1"/>
</dbReference>
<feature type="transmembrane region" description="Helical" evidence="6">
    <location>
        <begin position="399"/>
        <end position="421"/>
    </location>
</feature>
<evidence type="ECO:0000313" key="7">
    <source>
        <dbReference type="EMBL" id="KAL1524127.1"/>
    </source>
</evidence>
<dbReference type="EMBL" id="JBGBPQ010000005">
    <property type="protein sequence ID" value="KAL1524127.1"/>
    <property type="molecule type" value="Genomic_DNA"/>
</dbReference>
<protein>
    <recommendedName>
        <fullName evidence="9">Major facilitator superfamily (MFS) profile domain-containing protein</fullName>
    </recommendedName>
</protein>
<feature type="transmembrane region" description="Helical" evidence="6">
    <location>
        <begin position="575"/>
        <end position="595"/>
    </location>
</feature>
<dbReference type="Proteomes" id="UP001515480">
    <property type="component" value="Unassembled WGS sequence"/>
</dbReference>
<feature type="transmembrane region" description="Helical" evidence="6">
    <location>
        <begin position="547"/>
        <end position="568"/>
    </location>
</feature>
<comment type="caution">
    <text evidence="7">The sequence shown here is derived from an EMBL/GenBank/DDBJ whole genome shotgun (WGS) entry which is preliminary data.</text>
</comment>
<reference evidence="7 8" key="1">
    <citation type="journal article" date="2024" name="Science">
        <title>Giant polyketide synthase enzymes in the biosynthesis of giant marine polyether toxins.</title>
        <authorList>
            <person name="Fallon T.R."/>
            <person name="Shende V.V."/>
            <person name="Wierzbicki I.H."/>
            <person name="Pendleton A.L."/>
            <person name="Watervoot N.F."/>
            <person name="Auber R.P."/>
            <person name="Gonzalez D.J."/>
            <person name="Wisecaver J.H."/>
            <person name="Moore B.S."/>
        </authorList>
    </citation>
    <scope>NUCLEOTIDE SEQUENCE [LARGE SCALE GENOMIC DNA]</scope>
    <source>
        <strain evidence="7 8">12B1</strain>
    </source>
</reference>
<feature type="transmembrane region" description="Helical" evidence="6">
    <location>
        <begin position="515"/>
        <end position="535"/>
    </location>
</feature>
<feature type="transmembrane region" description="Helical" evidence="6">
    <location>
        <begin position="365"/>
        <end position="387"/>
    </location>
</feature>
<keyword evidence="2 6" id="KW-0812">Transmembrane</keyword>
<feature type="region of interest" description="Disordered" evidence="5">
    <location>
        <begin position="1"/>
        <end position="47"/>
    </location>
</feature>
<evidence type="ECO:0000256" key="6">
    <source>
        <dbReference type="SAM" id="Phobius"/>
    </source>
</evidence>
<dbReference type="InterPro" id="IPR050549">
    <property type="entry name" value="MFS_Trehalose_Transporter"/>
</dbReference>
<dbReference type="PANTHER" id="PTHR48021:SF1">
    <property type="entry name" value="GH07001P-RELATED"/>
    <property type="match status" value="1"/>
</dbReference>
<sequence>MHYSPALSPSPLLVSRRGSADGGGRRSHRTPEHTEPLHAPRGAIDPVPFLALPPSQLPLASGPAAHAGADIRLYASAGREHARSAPSCSPEPLTGSEASSGAEAREYNLTSISDEGRSFTFVPISSRGASGSFDVPFEPATRARSRTVIPVVGVASPAASCSSDGGVLAAVAAGEFGEGGQASRREALVLPPPVWLGGANAPRDRRFGVALRLTCVISLSCFSSGCCFVYGRPFSALEPSLLAHGLAPTHLYSPVALPRLAAPSFPPPLPLPPLSPLARHDDSLAASPPPIHVTIITLGLSKESLMYRNYVAACGALACVYPLSRYGRRCSLMLAGGCFLIASVARVIVLCLLSDPGTFEASPRLLASSACDWWAQGMVSATVPLYIAEISPAAQRGTLIAISFVSFWLGLNLASLCIHYVDPLVAQGPAILSAVVCAVAFFQLLLLFQNYDSPRSALARGKLDEARASLRVLHGGVHADEEALEADLEYMSSVVEEDRCIATPFHSLSRAWRPLLLGVGLQLLSPLSTGMYVLGLQQPLFGADSPANAYEIAYATLAAAVVSVFVIDRIGRRRFLVYSCVILALSGTGMATSFEYGSPWLLKRTEYFLYCAGSFAGLTLLPQVATVEIFTSGSAASGVGISMAAFWLGSTGAFYLFDFIKQELPDATVWVHIGSSIVECVYMLCLSIVSPETAKRPLDTHLYGWMSNTARPIIARETRSGRSRSISVLLSGLGIRTSTTTDYAERQDDRR</sequence>
<organism evidence="7 8">
    <name type="scientific">Prymnesium parvum</name>
    <name type="common">Toxic golden alga</name>
    <dbReference type="NCBI Taxonomy" id="97485"/>
    <lineage>
        <taxon>Eukaryota</taxon>
        <taxon>Haptista</taxon>
        <taxon>Haptophyta</taxon>
        <taxon>Prymnesiophyceae</taxon>
        <taxon>Prymnesiales</taxon>
        <taxon>Prymnesiaceae</taxon>
        <taxon>Prymnesium</taxon>
    </lineage>
</organism>